<dbReference type="EMBL" id="CADCUV010000072">
    <property type="protein sequence ID" value="CAA9409479.1"/>
    <property type="molecule type" value="Genomic_DNA"/>
</dbReference>
<protein>
    <recommendedName>
        <fullName evidence="3">DUF2188 domain-containing protein</fullName>
    </recommendedName>
</protein>
<dbReference type="Pfam" id="PF09954">
    <property type="entry name" value="DUF2188"/>
    <property type="match status" value="1"/>
</dbReference>
<organism evidence="2">
    <name type="scientific">uncultured Rubrobacteraceae bacterium</name>
    <dbReference type="NCBI Taxonomy" id="349277"/>
    <lineage>
        <taxon>Bacteria</taxon>
        <taxon>Bacillati</taxon>
        <taxon>Actinomycetota</taxon>
        <taxon>Rubrobacteria</taxon>
        <taxon>Rubrobacterales</taxon>
        <taxon>Rubrobacteraceae</taxon>
        <taxon>environmental samples</taxon>
    </lineage>
</organism>
<dbReference type="InterPro" id="IPR018691">
    <property type="entry name" value="DUF2188"/>
</dbReference>
<feature type="compositionally biased region" description="Basic and acidic residues" evidence="1">
    <location>
        <begin position="70"/>
        <end position="83"/>
    </location>
</feature>
<gene>
    <name evidence="2" type="ORF">AVDCRST_MAG22-1781</name>
</gene>
<name>A0A6J4PGK1_9ACTN</name>
<evidence type="ECO:0000256" key="1">
    <source>
        <dbReference type="SAM" id="MobiDB-lite"/>
    </source>
</evidence>
<sequence>MGRKKSGGEKVGDRVAGRVTETAGRVSGDADLEAEGRTMARSADRTTYTVKPREGGGWSVQAEGASRATSVHDSKDEAVSRAKNLAGDRRPSQLLVYKKDGTVQTEQTYG</sequence>
<feature type="region of interest" description="Disordered" evidence="1">
    <location>
        <begin position="1"/>
        <end position="83"/>
    </location>
</feature>
<feature type="compositionally biased region" description="Basic and acidic residues" evidence="1">
    <location>
        <begin position="1"/>
        <end position="16"/>
    </location>
</feature>
<feature type="compositionally biased region" description="Basic and acidic residues" evidence="1">
    <location>
        <begin position="34"/>
        <end position="44"/>
    </location>
</feature>
<proteinExistence type="predicted"/>
<accession>A0A6J4PGK1</accession>
<dbReference type="AlphaFoldDB" id="A0A6J4PGK1"/>
<evidence type="ECO:0000313" key="2">
    <source>
        <dbReference type="EMBL" id="CAA9409479.1"/>
    </source>
</evidence>
<reference evidence="2" key="1">
    <citation type="submission" date="2020-02" db="EMBL/GenBank/DDBJ databases">
        <authorList>
            <person name="Meier V. D."/>
        </authorList>
    </citation>
    <scope>NUCLEOTIDE SEQUENCE</scope>
    <source>
        <strain evidence="2">AVDCRST_MAG22</strain>
    </source>
</reference>
<evidence type="ECO:0008006" key="3">
    <source>
        <dbReference type="Google" id="ProtNLM"/>
    </source>
</evidence>